<dbReference type="InterPro" id="IPR002933">
    <property type="entry name" value="Peptidase_M20"/>
</dbReference>
<protein>
    <submittedName>
        <fullName evidence="2">M20/M25/M40 family metallo-hydrolase</fullName>
    </submittedName>
</protein>
<evidence type="ECO:0000256" key="1">
    <source>
        <dbReference type="SAM" id="MobiDB-lite"/>
    </source>
</evidence>
<accession>A0A934KIS5</accession>
<proteinExistence type="predicted"/>
<dbReference type="Proteomes" id="UP000620075">
    <property type="component" value="Unassembled WGS sequence"/>
</dbReference>
<dbReference type="PIRSF" id="PIRSF010386">
    <property type="entry name" value="RocB"/>
    <property type="match status" value="1"/>
</dbReference>
<evidence type="ECO:0000313" key="3">
    <source>
        <dbReference type="Proteomes" id="UP000620075"/>
    </source>
</evidence>
<dbReference type="InterPro" id="IPR012166">
    <property type="entry name" value="Uncharacterised_RocB"/>
</dbReference>
<dbReference type="InterPro" id="IPR050072">
    <property type="entry name" value="Peptidase_M20A"/>
</dbReference>
<dbReference type="PANTHER" id="PTHR43808:SF27">
    <property type="entry name" value="PROTEIN ROCB"/>
    <property type="match status" value="1"/>
</dbReference>
<evidence type="ECO:0000313" key="2">
    <source>
        <dbReference type="EMBL" id="MBJ7603473.1"/>
    </source>
</evidence>
<dbReference type="Pfam" id="PF01546">
    <property type="entry name" value="Peptidase_M20"/>
    <property type="match status" value="1"/>
</dbReference>
<comment type="caution">
    <text evidence="2">The sequence shown here is derived from an EMBL/GenBank/DDBJ whole genome shotgun (WGS) entry which is preliminary data.</text>
</comment>
<name>A0A934KIS5_9BACT</name>
<feature type="region of interest" description="Disordered" evidence="1">
    <location>
        <begin position="368"/>
        <end position="398"/>
    </location>
</feature>
<dbReference type="Gene3D" id="3.40.630.10">
    <property type="entry name" value="Zn peptidases"/>
    <property type="match status" value="1"/>
</dbReference>
<dbReference type="PANTHER" id="PTHR43808">
    <property type="entry name" value="ACETYLORNITHINE DEACETYLASE"/>
    <property type="match status" value="1"/>
</dbReference>
<organism evidence="2 3">
    <name type="scientific">Candidatus Dormiibacter inghamiae</name>
    <dbReference type="NCBI Taxonomy" id="3127013"/>
    <lineage>
        <taxon>Bacteria</taxon>
        <taxon>Bacillati</taxon>
        <taxon>Candidatus Dormiibacterota</taxon>
        <taxon>Candidatus Dormibacteria</taxon>
        <taxon>Candidatus Dormibacterales</taxon>
        <taxon>Candidatus Dormibacteraceae</taxon>
        <taxon>Candidatus Dormiibacter</taxon>
    </lineage>
</organism>
<dbReference type="EMBL" id="JAEKNQ010000036">
    <property type="protein sequence ID" value="MBJ7603473.1"/>
    <property type="molecule type" value="Genomic_DNA"/>
</dbReference>
<dbReference type="SUPFAM" id="SSF53187">
    <property type="entry name" value="Zn-dependent exopeptidases"/>
    <property type="match status" value="1"/>
</dbReference>
<dbReference type="GO" id="GO:0016787">
    <property type="term" value="F:hydrolase activity"/>
    <property type="evidence" value="ECO:0007669"/>
    <property type="project" value="InterPro"/>
</dbReference>
<dbReference type="RefSeq" id="WP_338179543.1">
    <property type="nucleotide sequence ID" value="NZ_JAEKNQ010000036.1"/>
</dbReference>
<dbReference type="AlphaFoldDB" id="A0A934KIS5"/>
<gene>
    <name evidence="2" type="ORF">JF888_09845</name>
</gene>
<sequence>MSSAGWFDGVKDLTLALVRTPSVNGSADEVRFAGRLRDIIAQDGFPTRHGDELRVVPIPGDPWRRSNVIGLVRGEGRRTVLLCGHYDVVSTANYGELEPWACDPEALAPRLIEALAGAPPGTPEALALTDLQSGDFLPGRGALDMKSGLAAGIAVLRHFARERPPGNLLLLASPDEEVNSAGMRAAREMLPKLASECELELTCAVNLDSESDHGDGGQGRSIFLGSVGKLLPFVHVVGRESHAGEPLAGVSTTLLAAEVVRSLEWSPDLVEGQGAEASPLPALLKVADTKGAYDVTTPAAVWLYLNVLSHTRRPSEVLDWARSKVERSLQKGLQEAASRAAAYARLTGTTVVSFESQPLVLTYSELHARAGGPSGQPAEQDQRRSLTEESGLDGPERSRRLTELLWQRSGLGGPAAVVGFASLAYPATSLDLLSDGPFAGQFREIVVREARAAGEWSGSTVKLRGYFPGVSDMSFLARGFTGPDVAVLAENTPAWDLGLAQPKAGDFALPVVNIGPWGRDPHLRLERVHGRYAFETIPELVWRVAMAALAG</sequence>
<reference evidence="2 3" key="1">
    <citation type="submission" date="2020-10" db="EMBL/GenBank/DDBJ databases">
        <title>Ca. Dormibacterota MAGs.</title>
        <authorList>
            <person name="Montgomery K."/>
        </authorList>
    </citation>
    <scope>NUCLEOTIDE SEQUENCE [LARGE SCALE GENOMIC DNA]</scope>
    <source>
        <strain evidence="2">SC8811_S16_3</strain>
    </source>
</reference>